<dbReference type="InterPro" id="IPR019712">
    <property type="entry name" value="YtpB-like"/>
</dbReference>
<sequence length="363" mass="42174">MWTMVYHVYKKIVPEVHNILAEWRVRAEQIENDELREFALESIDENTFHSEGGGVFALLTDEEKRSDVLWFIVTYQIICDYLDSLCDQSESLDPNDFRSLHEALRQALAPGTLQDVYYEHRAEKEDNGFLSSLVAVCQKKIQTFESFAEAQSAMEELSLHYRNLQVYKHVKKEDREPFLMEWYEETKQQVPDVRNMRWYEFAAGTGSTLGVYTLAAYASKGGLNEEEAHRIKSCYFPYAQGLHILLDYFIDQEEDLADDELNFCTYYRDEDDMVERMSGFKAEAEKRLGEMPDAGFHKLINKGIIAIYLADEKVQTDPEMKRTARRMIRFGGASTVFFYLNSWVFRKVSDKEETPSAAGGKTE</sequence>
<accession>A0A2W0HF46</accession>
<dbReference type="AlphaFoldDB" id="A0A2W0HF46"/>
<dbReference type="OrthoDB" id="2371262at2"/>
<evidence type="ECO:0000313" key="2">
    <source>
        <dbReference type="Proteomes" id="UP000248066"/>
    </source>
</evidence>
<reference evidence="1 2" key="1">
    <citation type="submission" date="2017-10" db="EMBL/GenBank/DDBJ databases">
        <title>Bacillus sp. nov., a halophilic bacterium isolated from a Yangshapao Lake.</title>
        <authorList>
            <person name="Wang H."/>
        </authorList>
    </citation>
    <scope>NUCLEOTIDE SEQUENCE [LARGE SCALE GENOMIC DNA]</scope>
    <source>
        <strain evidence="1 2">YSP-3</strain>
    </source>
</reference>
<name>A0A2W0HF46_9BACI</name>
<comment type="caution">
    <text evidence="1">The sequence shown here is derived from an EMBL/GenBank/DDBJ whole genome shotgun (WGS) entry which is preliminary data.</text>
</comment>
<gene>
    <name evidence="1" type="ORF">CR205_18605</name>
</gene>
<proteinExistence type="predicted"/>
<dbReference type="EMBL" id="PDOF01000004">
    <property type="protein sequence ID" value="PYZ95542.1"/>
    <property type="molecule type" value="Genomic_DNA"/>
</dbReference>
<dbReference type="Proteomes" id="UP000248066">
    <property type="component" value="Unassembled WGS sequence"/>
</dbReference>
<keyword evidence="2" id="KW-1185">Reference proteome</keyword>
<dbReference type="Pfam" id="PF10776">
    <property type="entry name" value="DUF2600"/>
    <property type="match status" value="1"/>
</dbReference>
<protein>
    <submittedName>
        <fullName evidence="1">Tetraprenyl-beta-curcumene synthase</fullName>
    </submittedName>
</protein>
<evidence type="ECO:0000313" key="1">
    <source>
        <dbReference type="EMBL" id="PYZ95542.1"/>
    </source>
</evidence>
<organism evidence="1 2">
    <name type="scientific">Alteribacter lacisalsi</name>
    <dbReference type="NCBI Taxonomy" id="2045244"/>
    <lineage>
        <taxon>Bacteria</taxon>
        <taxon>Bacillati</taxon>
        <taxon>Bacillota</taxon>
        <taxon>Bacilli</taxon>
        <taxon>Bacillales</taxon>
        <taxon>Bacillaceae</taxon>
        <taxon>Alteribacter</taxon>
    </lineage>
</organism>